<accession>A0AB39M3H9</accession>
<feature type="transmembrane region" description="Helical" evidence="1">
    <location>
        <begin position="49"/>
        <end position="66"/>
    </location>
</feature>
<keyword evidence="1" id="KW-0472">Membrane</keyword>
<gene>
    <name evidence="2" type="ORF">AB5J58_13275</name>
</gene>
<sequence>MRHSTLPPDPAGDRHWRGDARLATGCALGFLVMTLVVDGEAGTLTLTRALLWFALSVTLFAVLLPHRVTAGPGWLTVDSALLRRTVHTDALTVVRQYGDVSARLLLRDTYGQWLELDPRVLVANPLLWHELDTGMRRSMERGTLRQGTDVRRHLGHLIDDETARSVLRASGIS</sequence>
<evidence type="ECO:0008006" key="3">
    <source>
        <dbReference type="Google" id="ProtNLM"/>
    </source>
</evidence>
<proteinExistence type="predicted"/>
<organism evidence="2">
    <name type="scientific">Streptomyces sp. R08</name>
    <dbReference type="NCBI Taxonomy" id="3238624"/>
    <lineage>
        <taxon>Bacteria</taxon>
        <taxon>Bacillati</taxon>
        <taxon>Actinomycetota</taxon>
        <taxon>Actinomycetes</taxon>
        <taxon>Kitasatosporales</taxon>
        <taxon>Streptomycetaceae</taxon>
        <taxon>Streptomyces</taxon>
    </lineage>
</organism>
<keyword evidence="1" id="KW-0812">Transmembrane</keyword>
<dbReference type="RefSeq" id="WP_329556019.1">
    <property type="nucleotide sequence ID" value="NZ_CP163431.1"/>
</dbReference>
<evidence type="ECO:0000313" key="2">
    <source>
        <dbReference type="EMBL" id="XDQ01096.1"/>
    </source>
</evidence>
<feature type="transmembrane region" description="Helical" evidence="1">
    <location>
        <begin position="20"/>
        <end position="37"/>
    </location>
</feature>
<dbReference type="EMBL" id="CP163431">
    <property type="protein sequence ID" value="XDQ01096.1"/>
    <property type="molecule type" value="Genomic_DNA"/>
</dbReference>
<keyword evidence="1" id="KW-1133">Transmembrane helix</keyword>
<protein>
    <recommendedName>
        <fullName evidence="3">Integral membrane protein</fullName>
    </recommendedName>
</protein>
<reference evidence="2" key="1">
    <citation type="submission" date="2024-07" db="EMBL/GenBank/DDBJ databases">
        <authorList>
            <person name="Yu S.T."/>
        </authorList>
    </citation>
    <scope>NUCLEOTIDE SEQUENCE</scope>
    <source>
        <strain evidence="2">R08</strain>
    </source>
</reference>
<dbReference type="AlphaFoldDB" id="A0AB39M3H9"/>
<evidence type="ECO:0000256" key="1">
    <source>
        <dbReference type="SAM" id="Phobius"/>
    </source>
</evidence>
<name>A0AB39M3H9_9ACTN</name>